<evidence type="ECO:0000256" key="1">
    <source>
        <dbReference type="ARBA" id="ARBA00022468"/>
    </source>
</evidence>
<evidence type="ECO:0000256" key="2">
    <source>
        <dbReference type="ARBA" id="ARBA00022553"/>
    </source>
</evidence>
<dbReference type="AlphaFoldDB" id="A0A1W4XSP3"/>
<feature type="compositionally biased region" description="Polar residues" evidence="5">
    <location>
        <begin position="882"/>
        <end position="904"/>
    </location>
</feature>
<dbReference type="PROSITE" id="PS50086">
    <property type="entry name" value="TBC_RABGAP"/>
    <property type="match status" value="1"/>
</dbReference>
<dbReference type="InParanoid" id="A0A1W4XSP3"/>
<keyword evidence="2" id="KW-0597">Phosphoprotein</keyword>
<dbReference type="Proteomes" id="UP000192223">
    <property type="component" value="Unplaced"/>
</dbReference>
<accession>A0A1W4XSP3</accession>
<dbReference type="GO" id="GO:0031267">
    <property type="term" value="F:small GTPase binding"/>
    <property type="evidence" value="ECO:0007669"/>
    <property type="project" value="TreeGrafter"/>
</dbReference>
<reference evidence="8" key="1">
    <citation type="submission" date="2025-08" db="UniProtKB">
        <authorList>
            <consortium name="RefSeq"/>
        </authorList>
    </citation>
    <scope>IDENTIFICATION</scope>
    <source>
        <tissue evidence="8">Entire body</tissue>
    </source>
</reference>
<dbReference type="FunCoup" id="A0A1W4XSP3">
    <property type="interactions" value="1121"/>
</dbReference>
<feature type="compositionally biased region" description="Polar residues" evidence="5">
    <location>
        <begin position="861"/>
        <end position="870"/>
    </location>
</feature>
<evidence type="ECO:0000256" key="5">
    <source>
        <dbReference type="SAM" id="MobiDB-lite"/>
    </source>
</evidence>
<dbReference type="GO" id="GO:0005096">
    <property type="term" value="F:GTPase activator activity"/>
    <property type="evidence" value="ECO:0007669"/>
    <property type="project" value="UniProtKB-KW"/>
</dbReference>
<evidence type="ECO:0000256" key="3">
    <source>
        <dbReference type="ARBA" id="ARBA00023054"/>
    </source>
</evidence>
<dbReference type="FunFam" id="1.10.8.270:FF:000003">
    <property type="entry name" value="Ecotropic viral integration site 5"/>
    <property type="match status" value="1"/>
</dbReference>
<feature type="domain" description="Rab-GAP TBC" evidence="6">
    <location>
        <begin position="168"/>
        <end position="353"/>
    </location>
</feature>
<dbReference type="InterPro" id="IPR035969">
    <property type="entry name" value="Rab-GAP_TBC_sf"/>
</dbReference>
<dbReference type="SMART" id="SM00164">
    <property type="entry name" value="TBC"/>
    <property type="match status" value="1"/>
</dbReference>
<dbReference type="RefSeq" id="XP_018335445.1">
    <property type="nucleotide sequence ID" value="XM_018479943.1"/>
</dbReference>
<proteinExistence type="predicted"/>
<dbReference type="OrthoDB" id="295078at2759"/>
<dbReference type="InterPro" id="IPR000195">
    <property type="entry name" value="Rab-GAP-TBC_dom"/>
</dbReference>
<feature type="coiled-coil region" evidence="4">
    <location>
        <begin position="678"/>
        <end position="813"/>
    </location>
</feature>
<dbReference type="PANTHER" id="PTHR47219">
    <property type="entry name" value="RAB GTPASE-ACTIVATING PROTEIN 1-LIKE"/>
    <property type="match status" value="1"/>
</dbReference>
<dbReference type="FunFam" id="1.10.10.750:FF:000003">
    <property type="entry name" value="GTPase activating protein (Evi5)"/>
    <property type="match status" value="1"/>
</dbReference>
<evidence type="ECO:0000259" key="6">
    <source>
        <dbReference type="PROSITE" id="PS50086"/>
    </source>
</evidence>
<dbReference type="InterPro" id="IPR050302">
    <property type="entry name" value="Rab_GAP_TBC_domain"/>
</dbReference>
<dbReference type="GeneID" id="108744262"/>
<dbReference type="FunFam" id="1.10.472.80:FF:000002">
    <property type="entry name" value="Ecotropic viral integration site 5"/>
    <property type="match status" value="1"/>
</dbReference>
<dbReference type="PANTHER" id="PTHR47219:SF22">
    <property type="entry name" value="RAB-GAP TBC DOMAIN-CONTAINING PROTEIN"/>
    <property type="match status" value="1"/>
</dbReference>
<name>A0A1W4XSP3_AGRPL</name>
<dbReference type="Pfam" id="PF00566">
    <property type="entry name" value="RabGAP-TBC"/>
    <property type="match status" value="1"/>
</dbReference>
<keyword evidence="1" id="KW-0343">GTPase activation</keyword>
<dbReference type="CTD" id="7813"/>
<organism evidence="7 8">
    <name type="scientific">Agrilus planipennis</name>
    <name type="common">Emerald ash borer</name>
    <name type="synonym">Agrilus marcopoli</name>
    <dbReference type="NCBI Taxonomy" id="224129"/>
    <lineage>
        <taxon>Eukaryota</taxon>
        <taxon>Metazoa</taxon>
        <taxon>Ecdysozoa</taxon>
        <taxon>Arthropoda</taxon>
        <taxon>Hexapoda</taxon>
        <taxon>Insecta</taxon>
        <taxon>Pterygota</taxon>
        <taxon>Neoptera</taxon>
        <taxon>Endopterygota</taxon>
        <taxon>Coleoptera</taxon>
        <taxon>Polyphaga</taxon>
        <taxon>Elateriformia</taxon>
        <taxon>Buprestoidea</taxon>
        <taxon>Buprestidae</taxon>
        <taxon>Agrilinae</taxon>
        <taxon>Agrilus</taxon>
    </lineage>
</organism>
<evidence type="ECO:0000313" key="8">
    <source>
        <dbReference type="RefSeq" id="XP_018335445.1"/>
    </source>
</evidence>
<evidence type="ECO:0000313" key="7">
    <source>
        <dbReference type="Proteomes" id="UP000192223"/>
    </source>
</evidence>
<protein>
    <submittedName>
        <fullName evidence="8">Ecotropic viral integration site 5 ortholog isoform X1</fullName>
    </submittedName>
</protein>
<sequence length="904" mass="103929">MVLQKLMPSRYWTAKRGRKRSSPSLSCFVVESDGVFYSSGMSPTAMRLDTCPPPQLQHCAKSVVVANGGVSGPELELLAKLEEANRLFESDAKSLNSLSGSASASGHSRKSSDTSQISLNSGTSSIQEKGEDGGGEEDLWTLWGHIVNDWDASWKKNNVQIRELVRRGIPTHFRGIVWQLLCNATEAPEKKLYADYIKTKSPCEKVIRRDIARTYPEHDFFKEKDGLGQESLFNVMKAYSLHDREVGYCQGSGFIVGLLLMQMPEEESFAVLVKIMEEYRMRDMFKPTMAELGLCMFQLEHLVSEQLPELSQHFHSQGFHTSMYASSWFLTLFTTALTLPLACRIMDVFLSEGMEVIFKVALAMLTLGKEELLSLDMEGMLKFFQKELTARAESDPEVLMQTAYNMKYNAKKMKKLEKEYQAIKTKEQEEMAELKRLRTENKQLKNRCEMLEEESKALADRLVKGQVSRAEEEETTFIVQRELDALRHTYLETTHQLALANEKIRSLSLMMEETQTSRQSSIEEMSLKQEQLQQREEMIQCLQDELVKVRLREAENDALIRELRSRIHELEEDKKTLRETTPDNSVAHLQEELIAVKLREAEANLSLKDLRQRVAELNNQWQRHLQEHKQDPAPSGESSLLSTPKKKLFWESRNNEIKKLEEELMTTRIREMETLTEVKELRLKVMELETQVQVSTNQLRRQEDGIKKQKELLEKAEHRDKEAAARLLEEQRRYADLESKMQEELMNAKIRDAEKTQAVVELTQKISQLELKNEEIATEGELRSHSVEYSERVRELQDKVAELQAEVIRLESFKSRCECTATLRLPTQRTSSMDSSEEDTRIRVDDPSLRFHLPESPTFPPSSNLLPQRRSSSTSSDVVDPNMNNVLSSKNDNNVNNTLHGAEV</sequence>
<feature type="compositionally biased region" description="Basic and acidic residues" evidence="5">
    <location>
        <begin position="838"/>
        <end position="853"/>
    </location>
</feature>
<feature type="region of interest" description="Disordered" evidence="5">
    <location>
        <begin position="828"/>
        <end position="904"/>
    </location>
</feature>
<dbReference type="Gene3D" id="1.10.10.750">
    <property type="entry name" value="Ypt/Rab-GAP domain of gyp1p, domain 1"/>
    <property type="match status" value="1"/>
</dbReference>
<dbReference type="KEGG" id="apln:108744262"/>
<dbReference type="Gene3D" id="1.10.472.80">
    <property type="entry name" value="Ypt/Rab-GAP domain of gyp1p, domain 3"/>
    <property type="match status" value="1"/>
</dbReference>
<keyword evidence="3 4" id="KW-0175">Coiled coil</keyword>
<feature type="region of interest" description="Disordered" evidence="5">
    <location>
        <begin position="99"/>
        <end position="134"/>
    </location>
</feature>
<feature type="coiled-coil region" evidence="4">
    <location>
        <begin position="413"/>
        <end position="461"/>
    </location>
</feature>
<evidence type="ECO:0000256" key="4">
    <source>
        <dbReference type="SAM" id="Coils"/>
    </source>
</evidence>
<feature type="compositionally biased region" description="Polar residues" evidence="5">
    <location>
        <begin position="113"/>
        <end position="127"/>
    </location>
</feature>
<keyword evidence="7" id="KW-1185">Reference proteome</keyword>
<dbReference type="STRING" id="224129.A0A1W4XSP3"/>
<feature type="region of interest" description="Disordered" evidence="5">
    <location>
        <begin position="624"/>
        <end position="644"/>
    </location>
</feature>
<gene>
    <name evidence="8" type="primary">LOC108744262</name>
</gene>
<dbReference type="SUPFAM" id="SSF47923">
    <property type="entry name" value="Ypt/Rab-GAP domain of gyp1p"/>
    <property type="match status" value="2"/>
</dbReference>
<dbReference type="Gene3D" id="1.10.8.270">
    <property type="entry name" value="putative rabgap domain of human tbc1 domain family member 14 like domains"/>
    <property type="match status" value="1"/>
</dbReference>